<organism evidence="2">
    <name type="scientific">Oryza brachyantha</name>
    <name type="common">malo sina</name>
    <dbReference type="NCBI Taxonomy" id="4533"/>
    <lineage>
        <taxon>Eukaryota</taxon>
        <taxon>Viridiplantae</taxon>
        <taxon>Streptophyta</taxon>
        <taxon>Embryophyta</taxon>
        <taxon>Tracheophyta</taxon>
        <taxon>Spermatophyta</taxon>
        <taxon>Magnoliopsida</taxon>
        <taxon>Liliopsida</taxon>
        <taxon>Poales</taxon>
        <taxon>Poaceae</taxon>
        <taxon>BOP clade</taxon>
        <taxon>Oryzoideae</taxon>
        <taxon>Oryzeae</taxon>
        <taxon>Oryzinae</taxon>
        <taxon>Oryza</taxon>
    </lineage>
</organism>
<dbReference type="AlphaFoldDB" id="J3LL47"/>
<dbReference type="Gramene" id="OB03G17730.1">
    <property type="protein sequence ID" value="OB03G17730.1"/>
    <property type="gene ID" value="OB03G17730"/>
</dbReference>
<name>J3LL47_ORYBR</name>
<reference evidence="2" key="1">
    <citation type="journal article" date="2013" name="Nat. Commun.">
        <title>Whole-genome sequencing of Oryza brachyantha reveals mechanisms underlying Oryza genome evolution.</title>
        <authorList>
            <person name="Chen J."/>
            <person name="Huang Q."/>
            <person name="Gao D."/>
            <person name="Wang J."/>
            <person name="Lang Y."/>
            <person name="Liu T."/>
            <person name="Li B."/>
            <person name="Bai Z."/>
            <person name="Luis Goicoechea J."/>
            <person name="Liang C."/>
            <person name="Chen C."/>
            <person name="Zhang W."/>
            <person name="Sun S."/>
            <person name="Liao Y."/>
            <person name="Zhang X."/>
            <person name="Yang L."/>
            <person name="Song C."/>
            <person name="Wang M."/>
            <person name="Shi J."/>
            <person name="Liu G."/>
            <person name="Liu J."/>
            <person name="Zhou H."/>
            <person name="Zhou W."/>
            <person name="Yu Q."/>
            <person name="An N."/>
            <person name="Chen Y."/>
            <person name="Cai Q."/>
            <person name="Wang B."/>
            <person name="Liu B."/>
            <person name="Min J."/>
            <person name="Huang Y."/>
            <person name="Wu H."/>
            <person name="Li Z."/>
            <person name="Zhang Y."/>
            <person name="Yin Y."/>
            <person name="Song W."/>
            <person name="Jiang J."/>
            <person name="Jackson S.A."/>
            <person name="Wing R.A."/>
            <person name="Wang J."/>
            <person name="Chen M."/>
        </authorList>
    </citation>
    <scope>NUCLEOTIDE SEQUENCE [LARGE SCALE GENOMIC DNA]</scope>
    <source>
        <strain evidence="2">cv. IRGC 101232</strain>
    </source>
</reference>
<sequence>RVSAAIRRQRSVQRQLTGYYVGTTVAGEEKGKKKKQSSSLRCVAVCLVFPLAVLTGHEAVVMLLMLMV</sequence>
<keyword evidence="1" id="KW-0812">Transmembrane</keyword>
<dbReference type="Proteomes" id="UP000006038">
    <property type="component" value="Chromosome 3"/>
</dbReference>
<reference evidence="2" key="2">
    <citation type="submission" date="2013-04" db="UniProtKB">
        <authorList>
            <consortium name="EnsemblPlants"/>
        </authorList>
    </citation>
    <scope>IDENTIFICATION</scope>
</reference>
<proteinExistence type="predicted"/>
<evidence type="ECO:0000313" key="2">
    <source>
        <dbReference type="EnsemblPlants" id="OB03G17730.1"/>
    </source>
</evidence>
<keyword evidence="1" id="KW-0472">Membrane</keyword>
<protein>
    <submittedName>
        <fullName evidence="2">Uncharacterized protein</fullName>
    </submittedName>
</protein>
<evidence type="ECO:0000256" key="1">
    <source>
        <dbReference type="SAM" id="Phobius"/>
    </source>
</evidence>
<dbReference type="HOGENOM" id="CLU_2801566_0_0_1"/>
<keyword evidence="3" id="KW-1185">Reference proteome</keyword>
<feature type="transmembrane region" description="Helical" evidence="1">
    <location>
        <begin position="42"/>
        <end position="67"/>
    </location>
</feature>
<evidence type="ECO:0000313" key="3">
    <source>
        <dbReference type="Proteomes" id="UP000006038"/>
    </source>
</evidence>
<dbReference type="EnsemblPlants" id="OB03G17730.1">
    <property type="protein sequence ID" value="OB03G17730.1"/>
    <property type="gene ID" value="OB03G17730"/>
</dbReference>
<accession>J3LL47</accession>
<keyword evidence="1" id="KW-1133">Transmembrane helix</keyword>